<dbReference type="RefSeq" id="WP_197627456.1">
    <property type="nucleotide sequence ID" value="NZ_CP063073.1"/>
</dbReference>
<evidence type="ECO:0000313" key="2">
    <source>
        <dbReference type="Proteomes" id="UP000594923"/>
    </source>
</evidence>
<evidence type="ECO:0008006" key="3">
    <source>
        <dbReference type="Google" id="ProtNLM"/>
    </source>
</evidence>
<dbReference type="AlphaFoldDB" id="A0A7M1KJB5"/>
<proteinExistence type="predicted"/>
<organism evidence="1 2">
    <name type="scientific">Pseudomonas poae</name>
    <dbReference type="NCBI Taxonomy" id="200451"/>
    <lineage>
        <taxon>Bacteria</taxon>
        <taxon>Pseudomonadati</taxon>
        <taxon>Pseudomonadota</taxon>
        <taxon>Gammaproteobacteria</taxon>
        <taxon>Pseudomonadales</taxon>
        <taxon>Pseudomonadaceae</taxon>
        <taxon>Pseudomonas</taxon>
    </lineage>
</organism>
<name>A0A7M1KJB5_9PSED</name>
<evidence type="ECO:0000313" key="1">
    <source>
        <dbReference type="EMBL" id="QOQ76451.1"/>
    </source>
</evidence>
<dbReference type="Proteomes" id="UP000594923">
    <property type="component" value="Chromosome"/>
</dbReference>
<dbReference type="EMBL" id="CP063073">
    <property type="protein sequence ID" value="QOQ76451.1"/>
    <property type="molecule type" value="Genomic_DNA"/>
</dbReference>
<accession>A0A7M1KJB5</accession>
<sequence>MSTDREIALEQALVAVIAASEAAGASTKDLLDIAQGLIIGKSPFQKVEDRHIAMACLEISNAHATALSLKSE</sequence>
<gene>
    <name evidence="1" type="ORF">IMF22_05170</name>
</gene>
<reference evidence="1 2" key="1">
    <citation type="submission" date="2020-10" db="EMBL/GenBank/DDBJ databases">
        <title>High quality whole genome sequence of Pseudomonas poae PMA22.</title>
        <authorList>
            <person name="Hernandez J.G."/>
            <person name="Rodriguez P."/>
            <person name="Cuevas C."/>
            <person name="de la Calle F."/>
            <person name="Galan B."/>
            <person name="Garcia J.L."/>
        </authorList>
    </citation>
    <scope>NUCLEOTIDE SEQUENCE [LARGE SCALE GENOMIC DNA]</scope>
    <source>
        <strain evidence="1 2">PMA22</strain>
    </source>
</reference>
<protein>
    <recommendedName>
        <fullName evidence="3">ANTAR domain-containing protein</fullName>
    </recommendedName>
</protein>